<dbReference type="Proteomes" id="UP001500842">
    <property type="component" value="Unassembled WGS sequence"/>
</dbReference>
<evidence type="ECO:0008006" key="4">
    <source>
        <dbReference type="Google" id="ProtNLM"/>
    </source>
</evidence>
<protein>
    <recommendedName>
        <fullName evidence="4">ATPase</fullName>
    </recommendedName>
</protein>
<keyword evidence="3" id="KW-1185">Reference proteome</keyword>
<evidence type="ECO:0000313" key="2">
    <source>
        <dbReference type="EMBL" id="GAA1525709.1"/>
    </source>
</evidence>
<proteinExistence type="predicted"/>
<name>A0ABN2ATM6_9ACTN</name>
<gene>
    <name evidence="2" type="ORF">GCM10009788_31650</name>
</gene>
<accession>A0ABN2ATM6</accession>
<dbReference type="EMBL" id="BAAAOR010000024">
    <property type="protein sequence ID" value="GAA1525709.1"/>
    <property type="molecule type" value="Genomic_DNA"/>
</dbReference>
<feature type="region of interest" description="Disordered" evidence="1">
    <location>
        <begin position="1"/>
        <end position="23"/>
    </location>
</feature>
<sequence>MPTTPEGSTQQHDTEPNPAPDWPAFLPHREIDHLLERLEHAMVVDPTEAARLLRLVAKEVQRLRSMALRLTTEKLAEADREARGIVTEALGHADSMRNAGLGVLNARLDEADRLMATVREAFRVELRAAEFGEFARTYAARPDPDDADGTSP</sequence>
<dbReference type="RefSeq" id="WP_141003112.1">
    <property type="nucleotide sequence ID" value="NZ_BAAAOR010000024.1"/>
</dbReference>
<evidence type="ECO:0000256" key="1">
    <source>
        <dbReference type="SAM" id="MobiDB-lite"/>
    </source>
</evidence>
<organism evidence="2 3">
    <name type="scientific">Nocardioides humi</name>
    <dbReference type="NCBI Taxonomy" id="449461"/>
    <lineage>
        <taxon>Bacteria</taxon>
        <taxon>Bacillati</taxon>
        <taxon>Actinomycetota</taxon>
        <taxon>Actinomycetes</taxon>
        <taxon>Propionibacteriales</taxon>
        <taxon>Nocardioidaceae</taxon>
        <taxon>Nocardioides</taxon>
    </lineage>
</organism>
<comment type="caution">
    <text evidence="2">The sequence shown here is derived from an EMBL/GenBank/DDBJ whole genome shotgun (WGS) entry which is preliminary data.</text>
</comment>
<evidence type="ECO:0000313" key="3">
    <source>
        <dbReference type="Proteomes" id="UP001500842"/>
    </source>
</evidence>
<feature type="compositionally biased region" description="Polar residues" evidence="1">
    <location>
        <begin position="1"/>
        <end position="11"/>
    </location>
</feature>
<reference evidence="2 3" key="1">
    <citation type="journal article" date="2019" name="Int. J. Syst. Evol. Microbiol.">
        <title>The Global Catalogue of Microorganisms (GCM) 10K type strain sequencing project: providing services to taxonomists for standard genome sequencing and annotation.</title>
        <authorList>
            <consortium name="The Broad Institute Genomics Platform"/>
            <consortium name="The Broad Institute Genome Sequencing Center for Infectious Disease"/>
            <person name="Wu L."/>
            <person name="Ma J."/>
        </authorList>
    </citation>
    <scope>NUCLEOTIDE SEQUENCE [LARGE SCALE GENOMIC DNA]</scope>
    <source>
        <strain evidence="2 3">JCM 14942</strain>
    </source>
</reference>